<dbReference type="Pfam" id="PF03865">
    <property type="entry name" value="ShlB"/>
    <property type="match status" value="1"/>
</dbReference>
<dbReference type="InterPro" id="IPR005565">
    <property type="entry name" value="Hemolysn_activator_HlyB_C"/>
</dbReference>
<comment type="caution">
    <text evidence="2">The sequence shown here is derived from an EMBL/GenBank/DDBJ whole genome shotgun (WGS) entry which is preliminary data.</text>
</comment>
<dbReference type="Gene3D" id="2.40.160.50">
    <property type="entry name" value="membrane protein fhac: a member of the omp85/tpsb transporter family"/>
    <property type="match status" value="1"/>
</dbReference>
<feature type="domain" description="Haemolysin activator HlyB C-terminal" evidence="1">
    <location>
        <begin position="409"/>
        <end position="512"/>
    </location>
</feature>
<organism evidence="2 3">
    <name type="scientific">Psychroflexus lacisalsi</name>
    <dbReference type="NCBI Taxonomy" id="503928"/>
    <lineage>
        <taxon>Bacteria</taxon>
        <taxon>Pseudomonadati</taxon>
        <taxon>Bacteroidota</taxon>
        <taxon>Flavobacteriia</taxon>
        <taxon>Flavobacteriales</taxon>
        <taxon>Flavobacteriaceae</taxon>
        <taxon>Psychroflexus</taxon>
    </lineage>
</organism>
<proteinExistence type="predicted"/>
<keyword evidence="3" id="KW-1185">Reference proteome</keyword>
<accession>A0ABN1K546</accession>
<gene>
    <name evidence="2" type="ORF">GCM10009433_09290</name>
</gene>
<evidence type="ECO:0000313" key="3">
    <source>
        <dbReference type="Proteomes" id="UP001500185"/>
    </source>
</evidence>
<reference evidence="2 3" key="1">
    <citation type="journal article" date="2019" name="Int. J. Syst. Evol. Microbiol.">
        <title>The Global Catalogue of Microorganisms (GCM) 10K type strain sequencing project: providing services to taxonomists for standard genome sequencing and annotation.</title>
        <authorList>
            <consortium name="The Broad Institute Genomics Platform"/>
            <consortium name="The Broad Institute Genome Sequencing Center for Infectious Disease"/>
            <person name="Wu L."/>
            <person name="Ma J."/>
        </authorList>
    </citation>
    <scope>NUCLEOTIDE SEQUENCE [LARGE SCALE GENOMIC DNA]</scope>
    <source>
        <strain evidence="2 3">JCM 16231</strain>
    </source>
</reference>
<protein>
    <submittedName>
        <fullName evidence="2">Membrane protein</fullName>
    </submittedName>
</protein>
<evidence type="ECO:0000313" key="2">
    <source>
        <dbReference type="EMBL" id="GAA0755097.1"/>
    </source>
</evidence>
<sequence length="550" mass="62630">MKRLIVTFFIVLGASNSLHSQDFILFTKLTKDSIARETQQKFNSYKKAETSLNFKIDSLKSSGYLFLSEKRKVEKNKLISVISLNQKIDSLFINIKEIDLKLFPKSFPMVGKKILIPYSEIDNTLNFIIQQLKNSGLAFGKASLSNIKVNKGSMEADLVIDGGVMRTIDKINIKGYSLLSETYITRYSNLKVGSKFNELNIQKKTEQLGNIAFIKVKKPTEVLFKKDSTELFLYLDKVNSNNFDGFLGFGSDEENNFQLNGYFNMVLLNNLDFGERLSINYKNNGFGLQIFEGDLKLPFILKSPISIEAGLRLFRRDSLFSNNSQNVNLSYQINERLSLQGGVDFTNSTNIQLEELTPSQDIVDYKSTFYSIGFKFIKLNSRQGFNEDTFFNISASLGRRKSQINADQYKLSIKGQHQVSIDYRNKIYIHLDGQFFISDTYYNNELFRFGGVNSIRGFAENSLIANRFAVLRSEYRYLLDDNLFVNSVLDIGNYNDKINGIDENILGYGIGLGLRSKAGIFRLILANSISNKQNSSFSNSKIHIGFVSFF</sequence>
<dbReference type="Proteomes" id="UP001500185">
    <property type="component" value="Unassembled WGS sequence"/>
</dbReference>
<dbReference type="EMBL" id="BAAAGG010000005">
    <property type="protein sequence ID" value="GAA0755097.1"/>
    <property type="molecule type" value="Genomic_DNA"/>
</dbReference>
<dbReference type="RefSeq" id="WP_224453473.1">
    <property type="nucleotide sequence ID" value="NZ_BAAAGG010000005.1"/>
</dbReference>
<evidence type="ECO:0000259" key="1">
    <source>
        <dbReference type="Pfam" id="PF03865"/>
    </source>
</evidence>
<name>A0ABN1K546_9FLAO</name>